<organism evidence="1 2">
    <name type="scientific">Streptococcus ovuberis</name>
    <dbReference type="NCBI Taxonomy" id="1936207"/>
    <lineage>
        <taxon>Bacteria</taxon>
        <taxon>Bacillati</taxon>
        <taxon>Bacillota</taxon>
        <taxon>Bacilli</taxon>
        <taxon>Lactobacillales</taxon>
        <taxon>Streptococcaceae</taxon>
        <taxon>Streptococcus</taxon>
    </lineage>
</organism>
<dbReference type="RefSeq" id="WP_168548593.1">
    <property type="nucleotide sequence ID" value="NZ_JAAXPR010000003.1"/>
</dbReference>
<keyword evidence="2" id="KW-1185">Reference proteome</keyword>
<gene>
    <name evidence="1" type="ORF">HF992_03115</name>
</gene>
<name>A0A7X6MYJ7_9STRE</name>
<accession>A0A7X6MYJ7</accession>
<dbReference type="AlphaFoldDB" id="A0A7X6MYJ7"/>
<dbReference type="Proteomes" id="UP000522720">
    <property type="component" value="Unassembled WGS sequence"/>
</dbReference>
<sequence>MIGLRDDAYSVDLQDIYYQKVRELYLKKTSQYSPGNISDLMGRFKRLIGSEVFGDYFSGQTAEDQFKELILMPPGVMGQLVERIHEQVQAKAGLKKVFEHRSMQRLKAVYTAGQLMQKVSQGQKLNSLLTSALGLTVCPYCNRQFINNRGNKLGSEMDHFYNKDKYPIFAVSLYNLVLSCGVCNRNKGNKEFRINPFIQEEGQEHDVQFNYQLRSLTDMEIVLKSSPQRQAEIDRLGLVEAYQLHLIDVANMLDREERYSEAYRDELRELFSHGLASGTGISSNPFNQMLTDDEIDRMIYGDAIFEEDIKNIPLGKFRKDIYQELKKLRKY</sequence>
<protein>
    <recommendedName>
        <fullName evidence="3">HNH endonuclease</fullName>
    </recommendedName>
</protein>
<reference evidence="1 2" key="1">
    <citation type="submission" date="2020-04" db="EMBL/GenBank/DDBJ databases">
        <title>MicrobeNet Type strains.</title>
        <authorList>
            <person name="Nicholson A.C."/>
        </authorList>
    </citation>
    <scope>NUCLEOTIDE SEQUENCE [LARGE SCALE GENOMIC DNA]</scope>
    <source>
        <strain evidence="1 2">CCUG 69612</strain>
    </source>
</reference>
<comment type="caution">
    <text evidence="1">The sequence shown here is derived from an EMBL/GenBank/DDBJ whole genome shotgun (WGS) entry which is preliminary data.</text>
</comment>
<dbReference type="EMBL" id="JAAXPR010000003">
    <property type="protein sequence ID" value="NKZ19843.1"/>
    <property type="molecule type" value="Genomic_DNA"/>
</dbReference>
<evidence type="ECO:0000313" key="1">
    <source>
        <dbReference type="EMBL" id="NKZ19843.1"/>
    </source>
</evidence>
<proteinExistence type="predicted"/>
<evidence type="ECO:0000313" key="2">
    <source>
        <dbReference type="Proteomes" id="UP000522720"/>
    </source>
</evidence>
<evidence type="ECO:0008006" key="3">
    <source>
        <dbReference type="Google" id="ProtNLM"/>
    </source>
</evidence>
<dbReference type="Gene3D" id="1.10.30.50">
    <property type="match status" value="1"/>
</dbReference>